<sequence length="373" mass="42907">MNYKELGFRPFYKNFSILLNNDNIMDIVADLDVDEAFDGVLVYGYVDHEAGFTFEILSLALQGDEGGFKFYDLPNDITYKFRADAVKDCECLFSEEVFDEYMELFKDKISSLETYEENDNVAKSRRFDFLDSFRHEECIDDVQVVLLKDGLQPEQVWVRIEDLGDKVIIGKLLNEPDQDFGYHLHEKVAFFVYTDEDGNQHLLSDMNPSKKLTEADLKDGKMLRDAIAAFNDDKTESNFIDVLELLRDSLVWIPYNVVMGEADQKFLEELAEKDEDEVVGKTFSAIEDIRMIPDILKNGDKYYFPVFSSREEMGDYGNDYSKVQKHFFEAMKLALGNDADVVGIVVDAFSNPIVIDKGLFDIIGNMKSRLVEK</sequence>
<evidence type="ECO:0000313" key="2">
    <source>
        <dbReference type="EMBL" id="MBE5919965.1"/>
    </source>
</evidence>
<evidence type="ECO:0000313" key="3">
    <source>
        <dbReference type="Proteomes" id="UP000766246"/>
    </source>
</evidence>
<evidence type="ECO:0000259" key="1">
    <source>
        <dbReference type="Pfam" id="PF07179"/>
    </source>
</evidence>
<name>A0A927YLS3_9FIRM</name>
<comment type="caution">
    <text evidence="2">The sequence shown here is derived from an EMBL/GenBank/DDBJ whole genome shotgun (WGS) entry which is preliminary data.</text>
</comment>
<dbReference type="Proteomes" id="UP000766246">
    <property type="component" value="Unassembled WGS sequence"/>
</dbReference>
<dbReference type="InterPro" id="IPR009839">
    <property type="entry name" value="SseB_N"/>
</dbReference>
<protein>
    <submittedName>
        <fullName evidence="2">SseB family protein</fullName>
    </submittedName>
</protein>
<accession>A0A927YLS3</accession>
<dbReference type="EMBL" id="SVER01000021">
    <property type="protein sequence ID" value="MBE5919965.1"/>
    <property type="molecule type" value="Genomic_DNA"/>
</dbReference>
<dbReference type="AlphaFoldDB" id="A0A927YLS3"/>
<gene>
    <name evidence="2" type="ORF">E7272_08990</name>
</gene>
<dbReference type="Pfam" id="PF07179">
    <property type="entry name" value="SseB"/>
    <property type="match status" value="1"/>
</dbReference>
<organism evidence="2 3">
    <name type="scientific">Pseudobutyrivibrio ruminis</name>
    <dbReference type="NCBI Taxonomy" id="46206"/>
    <lineage>
        <taxon>Bacteria</taxon>
        <taxon>Bacillati</taxon>
        <taxon>Bacillota</taxon>
        <taxon>Clostridia</taxon>
        <taxon>Lachnospirales</taxon>
        <taxon>Lachnospiraceae</taxon>
        <taxon>Pseudobutyrivibrio</taxon>
    </lineage>
</organism>
<reference evidence="2" key="1">
    <citation type="submission" date="2019-04" db="EMBL/GenBank/DDBJ databases">
        <title>Evolution of Biomass-Degrading Anaerobic Consortia Revealed by Metagenomics.</title>
        <authorList>
            <person name="Peng X."/>
        </authorList>
    </citation>
    <scope>NUCLEOTIDE SEQUENCE</scope>
    <source>
        <strain evidence="2">SIG311</strain>
    </source>
</reference>
<feature type="domain" description="SseB protein N-terminal" evidence="1">
    <location>
        <begin position="223"/>
        <end position="350"/>
    </location>
</feature>
<proteinExistence type="predicted"/>